<proteinExistence type="predicted"/>
<dbReference type="EMBL" id="CAIIXF020000003">
    <property type="protein sequence ID" value="CAH1780309.1"/>
    <property type="molecule type" value="Genomic_DNA"/>
</dbReference>
<comment type="caution">
    <text evidence="1">The sequence shown here is derived from an EMBL/GenBank/DDBJ whole genome shotgun (WGS) entry which is preliminary data.</text>
</comment>
<accession>A0A8J1Y9A0</accession>
<keyword evidence="2" id="KW-1185">Reference proteome</keyword>
<organism evidence="1 2">
    <name type="scientific">Owenia fusiformis</name>
    <name type="common">Polychaete worm</name>
    <dbReference type="NCBI Taxonomy" id="6347"/>
    <lineage>
        <taxon>Eukaryota</taxon>
        <taxon>Metazoa</taxon>
        <taxon>Spiralia</taxon>
        <taxon>Lophotrochozoa</taxon>
        <taxon>Annelida</taxon>
        <taxon>Polychaeta</taxon>
        <taxon>Sedentaria</taxon>
        <taxon>Canalipalpata</taxon>
        <taxon>Sabellida</taxon>
        <taxon>Oweniida</taxon>
        <taxon>Oweniidae</taxon>
        <taxon>Owenia</taxon>
    </lineage>
</organism>
<dbReference type="Proteomes" id="UP000749559">
    <property type="component" value="Unassembled WGS sequence"/>
</dbReference>
<name>A0A8J1Y9A0_OWEFU</name>
<evidence type="ECO:0000313" key="1">
    <source>
        <dbReference type="EMBL" id="CAH1780309.1"/>
    </source>
</evidence>
<dbReference type="OrthoDB" id="6328115at2759"/>
<evidence type="ECO:0000313" key="2">
    <source>
        <dbReference type="Proteomes" id="UP000749559"/>
    </source>
</evidence>
<dbReference type="AlphaFoldDB" id="A0A8J1Y9A0"/>
<sequence length="388" mass="43742">VLKANICEGFAAVSSQIEGLIREIKNDITFYKQVIEALGNNDKNKILLGKLTSSIKFYFDDIQKLLEYSLSHCKQIAVDEGLECVTNSMCRSHPFKTCDKTDCKCYQCKEDSDCKHQAYRKFCRSNMQGILVCGDPHVSQSIKGTGEKLCYDFIGQPGQSYLFLQENGLEVTSKFISIPGDNDIPGKLTEYVDELTIRQDGVKISITPTLITAMQPLGPTLILDWLGGAKTRTHMTQLGKIDLTGKQCNINLKNGKTMINGQEMYNGEIRINIVRKGMARGRPFLNFGITDITGLPPDAKGIMGCLSNEVVFDIKSAQPRLDPQNNQHNQHNMDSILQRYNQHNVSTITWSGRTFSVHRDKKSCWKIDEKSLQQFNSILQKFLIHDDQ</sequence>
<reference evidence="1" key="1">
    <citation type="submission" date="2022-03" db="EMBL/GenBank/DDBJ databases">
        <authorList>
            <person name="Martin C."/>
        </authorList>
    </citation>
    <scope>NUCLEOTIDE SEQUENCE</scope>
</reference>
<feature type="non-terminal residue" evidence="1">
    <location>
        <position position="388"/>
    </location>
</feature>
<protein>
    <submittedName>
        <fullName evidence="1">Uncharacterized protein</fullName>
    </submittedName>
</protein>
<gene>
    <name evidence="1" type="ORF">OFUS_LOCUS7016</name>
</gene>